<dbReference type="InterPro" id="IPR041490">
    <property type="entry name" value="KstR2_TetR_C"/>
</dbReference>
<dbReference type="Gene3D" id="1.10.357.10">
    <property type="entry name" value="Tetracycline Repressor, domain 2"/>
    <property type="match status" value="1"/>
</dbReference>
<evidence type="ECO:0000256" key="1">
    <source>
        <dbReference type="ARBA" id="ARBA00023125"/>
    </source>
</evidence>
<dbReference type="PANTHER" id="PTHR30055:SF237">
    <property type="entry name" value="TRANSCRIPTIONAL REPRESSOR MCE3R"/>
    <property type="match status" value="1"/>
</dbReference>
<protein>
    <submittedName>
        <fullName evidence="4">TetR family transcriptional regulator BkaR</fullName>
    </submittedName>
</protein>
<dbReference type="InterPro" id="IPR036271">
    <property type="entry name" value="Tet_transcr_reg_TetR-rel_C_sf"/>
</dbReference>
<dbReference type="Pfam" id="PF17932">
    <property type="entry name" value="TetR_C_24"/>
    <property type="match status" value="1"/>
</dbReference>
<dbReference type="SUPFAM" id="SSF48498">
    <property type="entry name" value="Tetracyclin repressor-like, C-terminal domain"/>
    <property type="match status" value="1"/>
</dbReference>
<evidence type="ECO:0000313" key="5">
    <source>
        <dbReference type="Proteomes" id="UP001501803"/>
    </source>
</evidence>
<dbReference type="Pfam" id="PF00440">
    <property type="entry name" value="TetR_N"/>
    <property type="match status" value="1"/>
</dbReference>
<feature type="DNA-binding region" description="H-T-H motif" evidence="2">
    <location>
        <begin position="36"/>
        <end position="55"/>
    </location>
</feature>
<dbReference type="Gene3D" id="1.10.10.60">
    <property type="entry name" value="Homeodomain-like"/>
    <property type="match status" value="1"/>
</dbReference>
<name>A0ABP7L4V9_9MICO</name>
<dbReference type="PRINTS" id="PR00455">
    <property type="entry name" value="HTHTETR"/>
</dbReference>
<keyword evidence="5" id="KW-1185">Reference proteome</keyword>
<dbReference type="Proteomes" id="UP001501803">
    <property type="component" value="Unassembled WGS sequence"/>
</dbReference>
<gene>
    <name evidence="4" type="primary">bkaR</name>
    <name evidence="4" type="ORF">GCM10022381_40740</name>
</gene>
<dbReference type="SUPFAM" id="SSF46689">
    <property type="entry name" value="Homeodomain-like"/>
    <property type="match status" value="1"/>
</dbReference>
<evidence type="ECO:0000256" key="2">
    <source>
        <dbReference type="PROSITE-ProRule" id="PRU00335"/>
    </source>
</evidence>
<accession>A0ABP7L4V9</accession>
<feature type="domain" description="HTH tetR-type" evidence="3">
    <location>
        <begin position="13"/>
        <end position="73"/>
    </location>
</feature>
<evidence type="ECO:0000313" key="4">
    <source>
        <dbReference type="EMBL" id="GAA3895033.1"/>
    </source>
</evidence>
<organism evidence="4 5">
    <name type="scientific">Leifsonia kafniensis</name>
    <dbReference type="NCBI Taxonomy" id="475957"/>
    <lineage>
        <taxon>Bacteria</taxon>
        <taxon>Bacillati</taxon>
        <taxon>Actinomycetota</taxon>
        <taxon>Actinomycetes</taxon>
        <taxon>Micrococcales</taxon>
        <taxon>Microbacteriaceae</taxon>
        <taxon>Leifsonia</taxon>
    </lineage>
</organism>
<keyword evidence="1 2" id="KW-0238">DNA-binding</keyword>
<dbReference type="PROSITE" id="PS50977">
    <property type="entry name" value="HTH_TETR_2"/>
    <property type="match status" value="1"/>
</dbReference>
<reference evidence="5" key="1">
    <citation type="journal article" date="2019" name="Int. J. Syst. Evol. Microbiol.">
        <title>The Global Catalogue of Microorganisms (GCM) 10K type strain sequencing project: providing services to taxonomists for standard genome sequencing and annotation.</title>
        <authorList>
            <consortium name="The Broad Institute Genomics Platform"/>
            <consortium name="The Broad Institute Genome Sequencing Center for Infectious Disease"/>
            <person name="Wu L."/>
            <person name="Ma J."/>
        </authorList>
    </citation>
    <scope>NUCLEOTIDE SEQUENCE [LARGE SCALE GENOMIC DNA]</scope>
    <source>
        <strain evidence="5">JCM 17021</strain>
    </source>
</reference>
<dbReference type="InterPro" id="IPR001647">
    <property type="entry name" value="HTH_TetR"/>
</dbReference>
<comment type="caution">
    <text evidence="4">The sequence shown here is derived from an EMBL/GenBank/DDBJ whole genome shotgun (WGS) entry which is preliminary data.</text>
</comment>
<dbReference type="RefSeq" id="WP_345069723.1">
    <property type="nucleotide sequence ID" value="NZ_BAABCN010000017.1"/>
</dbReference>
<proteinExistence type="predicted"/>
<dbReference type="PANTHER" id="PTHR30055">
    <property type="entry name" value="HTH-TYPE TRANSCRIPTIONAL REGULATOR RUTR"/>
    <property type="match status" value="1"/>
</dbReference>
<sequence length="205" mass="21445">MTGAPTLRSQAKADRRTALLDAAAALFARSGFNGVAIEDLGAAVGISGPAVYRHFSGKQAVLSALLVGVSEGLASGGQMVVDAAADDRAALLALVRFHVDFALTHPDVIRVQDRDLDTLTEPGRHQVRALQRSYVELWVAVLGRLNPTVPAPLLRVRAQATFGLINSTPHSVPTVSSALVRPLLEEMALAALTPAPTPNSTSGSQ</sequence>
<dbReference type="InterPro" id="IPR009057">
    <property type="entry name" value="Homeodomain-like_sf"/>
</dbReference>
<dbReference type="EMBL" id="BAABCN010000017">
    <property type="protein sequence ID" value="GAA3895033.1"/>
    <property type="molecule type" value="Genomic_DNA"/>
</dbReference>
<dbReference type="InterPro" id="IPR050109">
    <property type="entry name" value="HTH-type_TetR-like_transc_reg"/>
</dbReference>
<evidence type="ECO:0000259" key="3">
    <source>
        <dbReference type="PROSITE" id="PS50977"/>
    </source>
</evidence>